<dbReference type="SUPFAM" id="SSF51261">
    <property type="entry name" value="Duplicated hybrid motif"/>
    <property type="match status" value="1"/>
</dbReference>
<evidence type="ECO:0000313" key="3">
    <source>
        <dbReference type="EMBL" id="KAB3530349.1"/>
    </source>
</evidence>
<accession>A0A6I0F574</accession>
<keyword evidence="1" id="KW-0472">Membrane</keyword>
<dbReference type="Proteomes" id="UP000432715">
    <property type="component" value="Unassembled WGS sequence"/>
</dbReference>
<dbReference type="InterPro" id="IPR016047">
    <property type="entry name" value="M23ase_b-sheet_dom"/>
</dbReference>
<evidence type="ECO:0000256" key="1">
    <source>
        <dbReference type="SAM" id="Phobius"/>
    </source>
</evidence>
<dbReference type="RefSeq" id="WP_151862218.1">
    <property type="nucleotide sequence ID" value="NZ_WBZC01000067.1"/>
</dbReference>
<feature type="transmembrane region" description="Helical" evidence="1">
    <location>
        <begin position="36"/>
        <end position="59"/>
    </location>
</feature>
<dbReference type="Pfam" id="PF01551">
    <property type="entry name" value="Peptidase_M23"/>
    <property type="match status" value="1"/>
</dbReference>
<evidence type="ECO:0000259" key="2">
    <source>
        <dbReference type="Pfam" id="PF01551"/>
    </source>
</evidence>
<keyword evidence="1" id="KW-1133">Transmembrane helix</keyword>
<name>A0A6I0F574_9FIRM</name>
<dbReference type="PANTHER" id="PTHR21666">
    <property type="entry name" value="PEPTIDASE-RELATED"/>
    <property type="match status" value="1"/>
</dbReference>
<sequence>MKSFNHLAKKPKKILSFTVIPSTSNRIIQFNIPYWLPLFSIIFVLSLLAGTIGFSTSFFDTKAKLSAANNTINNLQVEKHGHLEEISHLKGRTVEIEDKLVSLYEMQNQVLAMVGLEPSDFAYVTENSSGGEILPSILVSRSNRKSILFNDDIDIDVEMEFLDNLIGKQKENMKKLIDDVEEQLKYMDALPNKQPTIGRFTSGYGYRISPFNRRREFHKGLDIANKRNTDIYAAGSGVVTFSGYNGAYGRMIIISHGYGYTSVYAHNTKNLVGVGDRVEKGEVIAKMGSTGRSTGPHLHFEVRKNGKSIDPVSILED</sequence>
<keyword evidence="1" id="KW-0812">Transmembrane</keyword>
<dbReference type="EMBL" id="WBZC01000067">
    <property type="protein sequence ID" value="KAB3530349.1"/>
    <property type="molecule type" value="Genomic_DNA"/>
</dbReference>
<dbReference type="OrthoDB" id="9809488at2"/>
<reference evidence="3 4" key="1">
    <citation type="submission" date="2019-10" db="EMBL/GenBank/DDBJ databases">
        <title>Alkaliphilus serpentinus sp. nov. and Alkaliphilus pronyensis sp. nov., two novel anaerobic alkaliphilic species isolated from the serpentinized-hosted hydrothermal field of the Prony Bay (New Caledonia).</title>
        <authorList>
            <person name="Postec A."/>
        </authorList>
    </citation>
    <scope>NUCLEOTIDE SEQUENCE [LARGE SCALE GENOMIC DNA]</scope>
    <source>
        <strain evidence="3 4">LacV</strain>
    </source>
</reference>
<dbReference type="Gene3D" id="2.70.70.10">
    <property type="entry name" value="Glucose Permease (Domain IIA)"/>
    <property type="match status" value="1"/>
</dbReference>
<dbReference type="InterPro" id="IPR011055">
    <property type="entry name" value="Dup_hybrid_motif"/>
</dbReference>
<dbReference type="CDD" id="cd12797">
    <property type="entry name" value="M23_peptidase"/>
    <property type="match status" value="1"/>
</dbReference>
<evidence type="ECO:0000313" key="4">
    <source>
        <dbReference type="Proteomes" id="UP000432715"/>
    </source>
</evidence>
<keyword evidence="4" id="KW-1185">Reference proteome</keyword>
<dbReference type="AlphaFoldDB" id="A0A6I0F574"/>
<dbReference type="PANTHER" id="PTHR21666:SF286">
    <property type="entry name" value="LIPOPROTEIN NLPD"/>
    <property type="match status" value="1"/>
</dbReference>
<comment type="caution">
    <text evidence="3">The sequence shown here is derived from an EMBL/GenBank/DDBJ whole genome shotgun (WGS) entry which is preliminary data.</text>
</comment>
<dbReference type="FunFam" id="2.70.70.10:FF:000006">
    <property type="entry name" value="M23 family peptidase"/>
    <property type="match status" value="1"/>
</dbReference>
<proteinExistence type="predicted"/>
<protein>
    <submittedName>
        <fullName evidence="3">M23 family metallopeptidase</fullName>
    </submittedName>
</protein>
<dbReference type="InterPro" id="IPR050570">
    <property type="entry name" value="Cell_wall_metabolism_enzyme"/>
</dbReference>
<gene>
    <name evidence="3" type="ORF">F8154_13875</name>
</gene>
<dbReference type="GO" id="GO:0004222">
    <property type="term" value="F:metalloendopeptidase activity"/>
    <property type="evidence" value="ECO:0007669"/>
    <property type="project" value="TreeGrafter"/>
</dbReference>
<feature type="domain" description="M23ase beta-sheet core" evidence="2">
    <location>
        <begin position="217"/>
        <end position="311"/>
    </location>
</feature>
<organism evidence="3 4">
    <name type="scientific">Alkaliphilus pronyensis</name>
    <dbReference type="NCBI Taxonomy" id="1482732"/>
    <lineage>
        <taxon>Bacteria</taxon>
        <taxon>Bacillati</taxon>
        <taxon>Bacillota</taxon>
        <taxon>Clostridia</taxon>
        <taxon>Peptostreptococcales</taxon>
        <taxon>Natronincolaceae</taxon>
        <taxon>Alkaliphilus</taxon>
    </lineage>
</organism>